<accession>A0A7J7IQP3</accession>
<dbReference type="Proteomes" id="UP000530660">
    <property type="component" value="Unassembled WGS sequence"/>
</dbReference>
<dbReference type="EMBL" id="VWRR01000001">
    <property type="protein sequence ID" value="KAF6005328.1"/>
    <property type="molecule type" value="Genomic_DNA"/>
</dbReference>
<evidence type="ECO:0000313" key="3">
    <source>
        <dbReference type="Proteomes" id="UP000530660"/>
    </source>
</evidence>
<feature type="compositionally biased region" description="Polar residues" evidence="1">
    <location>
        <begin position="26"/>
        <end position="35"/>
    </location>
</feature>
<dbReference type="AlphaFoldDB" id="A0A7J7IQP3"/>
<comment type="caution">
    <text evidence="2">The sequence shown here is derived from an EMBL/GenBank/DDBJ whole genome shotgun (WGS) entry which is preliminary data.</text>
</comment>
<evidence type="ECO:0000256" key="1">
    <source>
        <dbReference type="SAM" id="MobiDB-lite"/>
    </source>
</evidence>
<sequence>MITAFSTNGMHQDALLNKCTPHLSRNLRTSGSNQRRQSRRKPSTLPELLSEGAVINDRPLETIPPPRSNSILDNRLFHSPNFFLGHASESFKKGEFPLLRINLTK</sequence>
<name>A0A7J7IQP3_9RHOD</name>
<protein>
    <submittedName>
        <fullName evidence="2">Uncharacterized protein</fullName>
    </submittedName>
</protein>
<feature type="region of interest" description="Disordered" evidence="1">
    <location>
        <begin position="13"/>
        <end position="51"/>
    </location>
</feature>
<evidence type="ECO:0000313" key="2">
    <source>
        <dbReference type="EMBL" id="KAF6005328.1"/>
    </source>
</evidence>
<organism evidence="2 3">
    <name type="scientific">Cyanidiococcus yangmingshanensis</name>
    <dbReference type="NCBI Taxonomy" id="2690220"/>
    <lineage>
        <taxon>Eukaryota</taxon>
        <taxon>Rhodophyta</taxon>
        <taxon>Bangiophyceae</taxon>
        <taxon>Cyanidiales</taxon>
        <taxon>Cyanidiaceae</taxon>
        <taxon>Cyanidiococcus</taxon>
    </lineage>
</organism>
<proteinExistence type="predicted"/>
<keyword evidence="3" id="KW-1185">Reference proteome</keyword>
<reference evidence="2 3" key="1">
    <citation type="journal article" date="2020" name="J. Phycol.">
        <title>Comparative genome analysis reveals Cyanidiococcus gen. nov., a new extremophilic red algal genus sister to Cyanidioschyzon (Cyanidioschyzonaceae, Rhodophyta).</title>
        <authorList>
            <person name="Liu S.-L."/>
            <person name="Chiang Y.-R."/>
            <person name="Yoon H.S."/>
            <person name="Fu H.-Y."/>
        </authorList>
    </citation>
    <scope>NUCLEOTIDE SEQUENCE [LARGE SCALE GENOMIC DNA]</scope>
    <source>
        <strain evidence="2 3">THAL066</strain>
    </source>
</reference>
<gene>
    <name evidence="2" type="ORF">F1559_004458</name>
</gene>